<feature type="transmembrane region" description="Helical" evidence="1">
    <location>
        <begin position="105"/>
        <end position="128"/>
    </location>
</feature>
<name>A0ABS6D1K0_9FIRM</name>
<sequence length="323" mass="36391">MKSSNIGGQAVLEGIMMKNKDHYAVAVRKPDKEITVSVETYQSVVPWKAVTKIPFIRGIFNFVDSMVLGMKTLMFSASFFEEEEETKEVLTADELVKREKRDKMIMNLTVAFSVVLAVAIFMVLPYFLSNILRKHIISRAAITILEGIIRVGIFLAYILLVSRMEDIQRTFMYHGAEHKCINCIEHGLELNVENVRKSSKQHKRCGTSFLFFVMIVSIIFCFFITTDSQIMRVVLRIALFPLIAGVSYEIIKLAGSSENFLVNLLSKPGLWVQNLTTKEPDDSMIEVAICAVEAVFDWKAYQAENFGDTQGVSEQQAGSAAEV</sequence>
<protein>
    <submittedName>
        <fullName evidence="2">DUF1385 domain-containing protein</fullName>
    </submittedName>
</protein>
<dbReference type="RefSeq" id="WP_216240485.1">
    <property type="nucleotide sequence ID" value="NZ_JABACJ020000004.1"/>
</dbReference>
<keyword evidence="1" id="KW-1133">Transmembrane helix</keyword>
<keyword evidence="1" id="KW-0472">Membrane</keyword>
<dbReference type="PANTHER" id="PTHR42867">
    <property type="entry name" value="MEMBRANE PROTEIN-RELATED"/>
    <property type="match status" value="1"/>
</dbReference>
<proteinExistence type="predicted"/>
<keyword evidence="3" id="KW-1185">Reference proteome</keyword>
<dbReference type="PANTHER" id="PTHR42867:SF1">
    <property type="entry name" value="MEMBRANE PROTEIN-RELATED"/>
    <property type="match status" value="1"/>
</dbReference>
<evidence type="ECO:0000256" key="1">
    <source>
        <dbReference type="SAM" id="Phobius"/>
    </source>
</evidence>
<reference evidence="2 3" key="1">
    <citation type="submission" date="2021-06" db="EMBL/GenBank/DDBJ databases">
        <title>Faecalicatena sp. nov. isolated from porcine feces.</title>
        <authorList>
            <person name="Oh B.S."/>
            <person name="Lee J.H."/>
        </authorList>
    </citation>
    <scope>NUCLEOTIDE SEQUENCE [LARGE SCALE GENOMIC DNA]</scope>
    <source>
        <strain evidence="2 3">AGMB00832</strain>
    </source>
</reference>
<organism evidence="2 3">
    <name type="scientific">Faecalicatena faecalis</name>
    <dbReference type="NCBI Taxonomy" id="2726362"/>
    <lineage>
        <taxon>Bacteria</taxon>
        <taxon>Bacillati</taxon>
        <taxon>Bacillota</taxon>
        <taxon>Clostridia</taxon>
        <taxon>Lachnospirales</taxon>
        <taxon>Lachnospiraceae</taxon>
        <taxon>Faecalicatena</taxon>
    </lineage>
</organism>
<dbReference type="Pfam" id="PF07136">
    <property type="entry name" value="DUF1385"/>
    <property type="match status" value="1"/>
</dbReference>
<keyword evidence="1" id="KW-0812">Transmembrane</keyword>
<evidence type="ECO:0000313" key="2">
    <source>
        <dbReference type="EMBL" id="MBU3875467.1"/>
    </source>
</evidence>
<feature type="transmembrane region" description="Helical" evidence="1">
    <location>
        <begin position="206"/>
        <end position="225"/>
    </location>
</feature>
<comment type="caution">
    <text evidence="2">The sequence shown here is derived from an EMBL/GenBank/DDBJ whole genome shotgun (WGS) entry which is preliminary data.</text>
</comment>
<dbReference type="Proteomes" id="UP000723714">
    <property type="component" value="Unassembled WGS sequence"/>
</dbReference>
<accession>A0ABS6D1K0</accession>
<gene>
    <name evidence="2" type="ORF">HGO97_006530</name>
</gene>
<evidence type="ECO:0000313" key="3">
    <source>
        <dbReference type="Proteomes" id="UP000723714"/>
    </source>
</evidence>
<dbReference type="EMBL" id="JABACJ020000004">
    <property type="protein sequence ID" value="MBU3875467.1"/>
    <property type="molecule type" value="Genomic_DNA"/>
</dbReference>
<dbReference type="InterPro" id="IPR010787">
    <property type="entry name" value="DUF1385"/>
</dbReference>
<feature type="transmembrane region" description="Helical" evidence="1">
    <location>
        <begin position="140"/>
        <end position="160"/>
    </location>
</feature>